<dbReference type="GO" id="GO:0003677">
    <property type="term" value="F:DNA binding"/>
    <property type="evidence" value="ECO:0007669"/>
    <property type="project" value="InterPro"/>
</dbReference>
<proteinExistence type="predicted"/>
<dbReference type="EMBL" id="LR796166">
    <property type="protein sequence ID" value="CAB4122757.1"/>
    <property type="molecule type" value="Genomic_DNA"/>
</dbReference>
<gene>
    <name evidence="3" type="ORF">UFOVP234_11</name>
    <name evidence="1" type="ORF">UFOVP35_60</name>
    <name evidence="2" type="ORF">UFOVP52_63</name>
</gene>
<evidence type="ECO:0000313" key="1">
    <source>
        <dbReference type="EMBL" id="CAB4122757.1"/>
    </source>
</evidence>
<dbReference type="SUPFAM" id="SSF47413">
    <property type="entry name" value="lambda repressor-like DNA-binding domains"/>
    <property type="match status" value="1"/>
</dbReference>
<dbReference type="EMBL" id="LR796190">
    <property type="protein sequence ID" value="CAB4124899.1"/>
    <property type="molecule type" value="Genomic_DNA"/>
</dbReference>
<sequence length="68" mass="7442">MTGIEKAITACGSQAKLAELIGCTQQNVSFWRRQGFVPPDRILEIEQASGVGRTELINPKLLDLFAPI</sequence>
<reference evidence="3" key="1">
    <citation type="submission" date="2020-05" db="EMBL/GenBank/DDBJ databases">
        <authorList>
            <person name="Chiriac C."/>
            <person name="Salcher M."/>
            <person name="Ghai R."/>
            <person name="Kavagutti S V."/>
        </authorList>
    </citation>
    <scope>NUCLEOTIDE SEQUENCE</scope>
</reference>
<dbReference type="InterPro" id="IPR010982">
    <property type="entry name" value="Lambda_DNA-bd_dom_sf"/>
</dbReference>
<dbReference type="Pfam" id="PF15943">
    <property type="entry name" value="YdaS_toxin"/>
    <property type="match status" value="1"/>
</dbReference>
<accession>A0A6J7WUN7</accession>
<dbReference type="Gene3D" id="1.10.260.40">
    <property type="entry name" value="lambda repressor-like DNA-binding domains"/>
    <property type="match status" value="1"/>
</dbReference>
<dbReference type="InterPro" id="IPR031856">
    <property type="entry name" value="YdaS_toxin-like"/>
</dbReference>
<dbReference type="EMBL" id="LR798280">
    <property type="protein sequence ID" value="CAB5219804.1"/>
    <property type="molecule type" value="Genomic_DNA"/>
</dbReference>
<protein>
    <submittedName>
        <fullName evidence="3">Bacterial antitoxin YdaS</fullName>
    </submittedName>
</protein>
<organism evidence="3">
    <name type="scientific">uncultured Caudovirales phage</name>
    <dbReference type="NCBI Taxonomy" id="2100421"/>
    <lineage>
        <taxon>Viruses</taxon>
        <taxon>Duplodnaviria</taxon>
        <taxon>Heunggongvirae</taxon>
        <taxon>Uroviricota</taxon>
        <taxon>Caudoviricetes</taxon>
        <taxon>Peduoviridae</taxon>
        <taxon>Maltschvirus</taxon>
        <taxon>Maltschvirus maltsch</taxon>
    </lineage>
</organism>
<name>A0A6J7WUN7_9CAUD</name>
<evidence type="ECO:0000313" key="2">
    <source>
        <dbReference type="EMBL" id="CAB4124899.1"/>
    </source>
</evidence>
<evidence type="ECO:0000313" key="3">
    <source>
        <dbReference type="EMBL" id="CAB5219804.1"/>
    </source>
</evidence>